<dbReference type="InterPro" id="IPR050808">
    <property type="entry name" value="Phage_Integrase"/>
</dbReference>
<dbReference type="AlphaFoldDB" id="A0A839HSW9"/>
<dbReference type="Gene3D" id="1.10.150.130">
    <property type="match status" value="1"/>
</dbReference>
<dbReference type="PROSITE" id="PS51898">
    <property type="entry name" value="TYR_RECOMBINASE"/>
    <property type="match status" value="1"/>
</dbReference>
<dbReference type="InterPro" id="IPR053876">
    <property type="entry name" value="Phage_int_M"/>
</dbReference>
<comment type="similarity">
    <text evidence="1">Belongs to the 'phage' integrase family.</text>
</comment>
<dbReference type="GO" id="GO:0015074">
    <property type="term" value="P:DNA integration"/>
    <property type="evidence" value="ECO:0007669"/>
    <property type="project" value="UniProtKB-KW"/>
</dbReference>
<evidence type="ECO:0000256" key="5">
    <source>
        <dbReference type="PROSITE-ProRule" id="PRU01248"/>
    </source>
</evidence>
<dbReference type="Proteomes" id="UP000586093">
    <property type="component" value="Unassembled WGS sequence"/>
</dbReference>
<evidence type="ECO:0000256" key="4">
    <source>
        <dbReference type="ARBA" id="ARBA00023172"/>
    </source>
</evidence>
<comment type="caution">
    <text evidence="9">The sequence shown here is derived from an EMBL/GenBank/DDBJ whole genome shotgun (WGS) entry which is preliminary data.</text>
</comment>
<gene>
    <name evidence="9" type="ORF">H4F90_03095</name>
</gene>
<evidence type="ECO:0000256" key="1">
    <source>
        <dbReference type="ARBA" id="ARBA00008857"/>
    </source>
</evidence>
<keyword evidence="10" id="KW-1185">Reference proteome</keyword>
<dbReference type="GO" id="GO:0006310">
    <property type="term" value="P:DNA recombination"/>
    <property type="evidence" value="ECO:0007669"/>
    <property type="project" value="UniProtKB-KW"/>
</dbReference>
<feature type="compositionally biased region" description="Low complexity" evidence="6">
    <location>
        <begin position="83"/>
        <end position="98"/>
    </location>
</feature>
<evidence type="ECO:0000259" key="8">
    <source>
        <dbReference type="PROSITE" id="PS51900"/>
    </source>
</evidence>
<dbReference type="Pfam" id="PF13356">
    <property type="entry name" value="Arm-DNA-bind_3"/>
    <property type="match status" value="1"/>
</dbReference>
<dbReference type="InterPro" id="IPR013762">
    <property type="entry name" value="Integrase-like_cat_sf"/>
</dbReference>
<dbReference type="GO" id="GO:0003677">
    <property type="term" value="F:DNA binding"/>
    <property type="evidence" value="ECO:0007669"/>
    <property type="project" value="UniProtKB-UniRule"/>
</dbReference>
<evidence type="ECO:0000313" key="10">
    <source>
        <dbReference type="Proteomes" id="UP000586093"/>
    </source>
</evidence>
<dbReference type="InterPro" id="IPR044068">
    <property type="entry name" value="CB"/>
</dbReference>
<dbReference type="InterPro" id="IPR011010">
    <property type="entry name" value="DNA_brk_join_enz"/>
</dbReference>
<dbReference type="InterPro" id="IPR010998">
    <property type="entry name" value="Integrase_recombinase_N"/>
</dbReference>
<keyword evidence="2" id="KW-0229">DNA integration</keyword>
<evidence type="ECO:0000256" key="2">
    <source>
        <dbReference type="ARBA" id="ARBA00022908"/>
    </source>
</evidence>
<dbReference type="Gene3D" id="1.10.443.10">
    <property type="entry name" value="Intergrase catalytic core"/>
    <property type="match status" value="1"/>
</dbReference>
<dbReference type="PANTHER" id="PTHR30629:SF2">
    <property type="entry name" value="PROPHAGE INTEGRASE INTS-RELATED"/>
    <property type="match status" value="1"/>
</dbReference>
<dbReference type="InterPro" id="IPR025166">
    <property type="entry name" value="Integrase_DNA_bind_dom"/>
</dbReference>
<feature type="region of interest" description="Disordered" evidence="6">
    <location>
        <begin position="77"/>
        <end position="98"/>
    </location>
</feature>
<dbReference type="Gene3D" id="3.30.160.390">
    <property type="entry name" value="Integrase, DNA-binding domain"/>
    <property type="match status" value="1"/>
</dbReference>
<feature type="domain" description="Core-binding (CB)" evidence="8">
    <location>
        <begin position="105"/>
        <end position="186"/>
    </location>
</feature>
<reference evidence="9 10" key="1">
    <citation type="submission" date="2020-08" db="EMBL/GenBank/DDBJ databases">
        <title>Aquariorum lacteus gen. nov., sp. nov., a new member of the family Comamonadaceae, isolated from freshwater aquarium.</title>
        <authorList>
            <person name="Chun S.-J."/>
        </authorList>
    </citation>
    <scope>NUCLEOTIDE SEQUENCE [LARGE SCALE GENOMIC DNA]</scope>
    <source>
        <strain evidence="9 10">SJAQ100</strain>
    </source>
</reference>
<feature type="domain" description="Tyr recombinase" evidence="7">
    <location>
        <begin position="211"/>
        <end position="398"/>
    </location>
</feature>
<keyword evidence="3 5" id="KW-0238">DNA-binding</keyword>
<dbReference type="PANTHER" id="PTHR30629">
    <property type="entry name" value="PROPHAGE INTEGRASE"/>
    <property type="match status" value="1"/>
</dbReference>
<accession>A0A839HSW9</accession>
<dbReference type="CDD" id="cd00801">
    <property type="entry name" value="INT_P4_C"/>
    <property type="match status" value="1"/>
</dbReference>
<sequence>MLTATECKNARCPEGKKWNRLSDGGGLYLEVWPAGPKSPEGMKAWRWKYRHEGKEKRLALGTFPAVSLAEARSRRDAARRQLDAGTDPAAARKAAKAAPAGAESTTFEAVARRWWADWASNKSERHAAYALRRLEQDAFPVIGARQVAELTAPQLVALSKRIEARGAGELARRLLATCGQVLRWAVAHGLAERNAGADVKPGDVLKPRDVENHARIGAAELPELLRKMAAYEGSAATRFALQLLALTFVRTQELTGARWGEFDLQACEWRIPAERMKRRRLHVVPLSRQAVELLETWRTARGEARTGPQDLLFPGERDHALPMSNNTMLFALYRMGYRGRMTGHGFRGLASTVLNEMGHRADVIEAQLAHVEGNKVRAAYNHAQYLPERHELMQAWADYMEAARDTGKVVPFRRARRAA</sequence>
<dbReference type="EMBL" id="JACIVI010000001">
    <property type="protein sequence ID" value="MBB1160964.1"/>
    <property type="molecule type" value="Genomic_DNA"/>
</dbReference>
<dbReference type="PROSITE" id="PS51900">
    <property type="entry name" value="CB"/>
    <property type="match status" value="1"/>
</dbReference>
<evidence type="ECO:0000313" key="9">
    <source>
        <dbReference type="EMBL" id="MBB1160964.1"/>
    </source>
</evidence>
<dbReference type="Pfam" id="PF22022">
    <property type="entry name" value="Phage_int_M"/>
    <property type="match status" value="1"/>
</dbReference>
<evidence type="ECO:0000256" key="3">
    <source>
        <dbReference type="ARBA" id="ARBA00023125"/>
    </source>
</evidence>
<evidence type="ECO:0000256" key="6">
    <source>
        <dbReference type="SAM" id="MobiDB-lite"/>
    </source>
</evidence>
<organism evidence="9 10">
    <name type="scientific">Aquariibacter albus</name>
    <dbReference type="NCBI Taxonomy" id="2759899"/>
    <lineage>
        <taxon>Bacteria</taxon>
        <taxon>Pseudomonadati</taxon>
        <taxon>Pseudomonadota</taxon>
        <taxon>Betaproteobacteria</taxon>
        <taxon>Burkholderiales</taxon>
        <taxon>Sphaerotilaceae</taxon>
        <taxon>Aquariibacter</taxon>
    </lineage>
</organism>
<dbReference type="SUPFAM" id="SSF56349">
    <property type="entry name" value="DNA breaking-rejoining enzymes"/>
    <property type="match status" value="1"/>
</dbReference>
<protein>
    <submittedName>
        <fullName evidence="9">Tyrosine-type recombinase/integrase</fullName>
    </submittedName>
</protein>
<name>A0A839HSW9_9BURK</name>
<dbReference type="Pfam" id="PF00589">
    <property type="entry name" value="Phage_integrase"/>
    <property type="match status" value="1"/>
</dbReference>
<dbReference type="InterPro" id="IPR038488">
    <property type="entry name" value="Integrase_DNA-bd_sf"/>
</dbReference>
<keyword evidence="4" id="KW-0233">DNA recombination</keyword>
<dbReference type="RefSeq" id="WP_182661365.1">
    <property type="nucleotide sequence ID" value="NZ_JACIVI010000001.1"/>
</dbReference>
<dbReference type="InterPro" id="IPR002104">
    <property type="entry name" value="Integrase_catalytic"/>
</dbReference>
<proteinExistence type="inferred from homology"/>
<evidence type="ECO:0000259" key="7">
    <source>
        <dbReference type="PROSITE" id="PS51898"/>
    </source>
</evidence>